<dbReference type="InterPro" id="IPR050131">
    <property type="entry name" value="Peptidase_S8_subtilisin-like"/>
</dbReference>
<dbReference type="PRINTS" id="PR00723">
    <property type="entry name" value="SUBTILISIN"/>
</dbReference>
<keyword evidence="5 7" id="KW-0720">Serine protease</keyword>
<feature type="active site" description="Charge relay system" evidence="6 7">
    <location>
        <position position="161"/>
    </location>
</feature>
<evidence type="ECO:0000256" key="4">
    <source>
        <dbReference type="ARBA" id="ARBA00022801"/>
    </source>
</evidence>
<proteinExistence type="inferred from homology"/>
<keyword evidence="12" id="KW-1185">Reference proteome</keyword>
<feature type="signal peptide" evidence="8">
    <location>
        <begin position="1"/>
        <end position="24"/>
    </location>
</feature>
<dbReference type="InterPro" id="IPR034187">
    <property type="entry name" value="Peptidases_S8_5"/>
</dbReference>
<dbReference type="PROSITE" id="PS51892">
    <property type="entry name" value="SUBTILASE"/>
    <property type="match status" value="1"/>
</dbReference>
<keyword evidence="4 7" id="KW-0378">Hydrolase</keyword>
<dbReference type="AlphaFoldDB" id="A0AAE0N326"/>
<feature type="domain" description="C5a peptidase/Subtilisin-like protease SBT2-like Fn3-like" evidence="10">
    <location>
        <begin position="614"/>
        <end position="731"/>
    </location>
</feature>
<dbReference type="GO" id="GO:0016020">
    <property type="term" value="C:membrane"/>
    <property type="evidence" value="ECO:0007669"/>
    <property type="project" value="InterPro"/>
</dbReference>
<comment type="similarity">
    <text evidence="1 7">Belongs to the peptidase S8 family.</text>
</comment>
<evidence type="ECO:0000256" key="7">
    <source>
        <dbReference type="PROSITE-ProRule" id="PRU01240"/>
    </source>
</evidence>
<dbReference type="PANTHER" id="PTHR43806">
    <property type="entry name" value="PEPTIDASE S8"/>
    <property type="match status" value="1"/>
</dbReference>
<evidence type="ECO:0000256" key="3">
    <source>
        <dbReference type="ARBA" id="ARBA00022729"/>
    </source>
</evidence>
<dbReference type="Pfam" id="PF00082">
    <property type="entry name" value="Peptidase_S8"/>
    <property type="match status" value="1"/>
</dbReference>
<evidence type="ECO:0000256" key="2">
    <source>
        <dbReference type="ARBA" id="ARBA00022670"/>
    </source>
</evidence>
<evidence type="ECO:0000256" key="8">
    <source>
        <dbReference type="SAM" id="SignalP"/>
    </source>
</evidence>
<feature type="chain" id="PRO_5042123807" evidence="8">
    <location>
        <begin position="25"/>
        <end position="919"/>
    </location>
</feature>
<dbReference type="EMBL" id="JAULSW010000010">
    <property type="protein sequence ID" value="KAK3368415.1"/>
    <property type="molecule type" value="Genomic_DNA"/>
</dbReference>
<dbReference type="InterPro" id="IPR000209">
    <property type="entry name" value="Peptidase_S8/S53_dom"/>
</dbReference>
<dbReference type="Proteomes" id="UP001285441">
    <property type="component" value="Unassembled WGS sequence"/>
</dbReference>
<evidence type="ECO:0000256" key="6">
    <source>
        <dbReference type="PIRSR" id="PIRSR615500-1"/>
    </source>
</evidence>
<evidence type="ECO:0000256" key="1">
    <source>
        <dbReference type="ARBA" id="ARBA00011073"/>
    </source>
</evidence>
<dbReference type="PANTHER" id="PTHR43806:SF66">
    <property type="entry name" value="SERIN ENDOPEPTIDASE"/>
    <property type="match status" value="1"/>
</dbReference>
<dbReference type="InterPro" id="IPR023828">
    <property type="entry name" value="Peptidase_S8_Ser-AS"/>
</dbReference>
<accession>A0AAE0N326</accession>
<dbReference type="InterPro" id="IPR036852">
    <property type="entry name" value="Peptidase_S8/S53_dom_sf"/>
</dbReference>
<evidence type="ECO:0000259" key="9">
    <source>
        <dbReference type="Pfam" id="PF00082"/>
    </source>
</evidence>
<evidence type="ECO:0000259" key="10">
    <source>
        <dbReference type="Pfam" id="PF06280"/>
    </source>
</evidence>
<evidence type="ECO:0000313" key="11">
    <source>
        <dbReference type="EMBL" id="KAK3368415.1"/>
    </source>
</evidence>
<evidence type="ECO:0000256" key="5">
    <source>
        <dbReference type="ARBA" id="ARBA00022825"/>
    </source>
</evidence>
<keyword evidence="2 7" id="KW-0645">Protease</keyword>
<feature type="domain" description="Peptidase S8/S53" evidence="9">
    <location>
        <begin position="152"/>
        <end position="546"/>
    </location>
</feature>
<sequence>MSAMFKSSIFKLLFALSLAGWAVGTQPPLDNGNSDRLSNGTSSSPMRFIIEFQKGTNHDSLRNLLAARKGFKIIKSFKSDIFSGVSVESLSDSVDTLEAIHSVAKVWRSRKVMLEKHNSTLERVFANDASAPKYNIHGMTGVDQLHAEGTFGKGAKVGVVDTGTAYDHPALGGCFGHGCKVAGGWDFIGNSSYPFGNATKMPDADPYDQLGHGTHISGIIIGKSEFFTGVAPEATLYSYKVFGTVDAVYDDVLIEAFLRAEEDGVDIITASIIGYSGWSENAWAVVGSRLVERGIVVICAAGNWGTSAGPFFHSNGASGELVLSVASVEASQRAAPAFEALFHAGRHINATKIAYYRSEGAFPRTIEHLTIIPLSGNIAAENEACDPLPEDTRNLTGIVILIRRGGCSEFQKQANLEAFGAQYILMFNDEEAIGDPFFIGDTFAAIIEARAGAAIIDAVKAGMNVTANFDLDPLTNYVGMIDPASGKPSDFSSWGGLYDLQVKPDIAAPGGRVFSTALGGKYETQSGTSQAAPYIAGVAALWIGKFGGRAVHGPGFAKELIAKIIQSGAPVPGARSDGSLYGFIAPVMQMGNGIVDATKVLRCKTSLSFAKFGLNDTAHFKPTHTVDITNNGPAAVKYDFGFIPAAGLELWVPYDPEDVSTPRIKYEWRELEPTAMVPSITFPTGEFVVQPGETKTATFTFDYPKGLSNIPAYSGKIMIGGDNNEVLSVPYFGIASNLRADIGGQFQPGTPYFWSGPQYPYATIEEKNYFSFNLSIEAGDYVQAHARFLWGVRELRWDIFDANWQESQWTYPPVVGQQGYIGSVAYYSDSGGSQGSHWQFDPATDNANDTTPFPEMFLYRTAPALIFEPQFWWLGKMADGTHIPVGNYTMRFSALMPFGDPTVSADWDKVVHSFSVIPL</sequence>
<keyword evidence="3 8" id="KW-0732">Signal</keyword>
<reference evidence="11" key="2">
    <citation type="submission" date="2023-06" db="EMBL/GenBank/DDBJ databases">
        <authorList>
            <consortium name="Lawrence Berkeley National Laboratory"/>
            <person name="Haridas S."/>
            <person name="Hensen N."/>
            <person name="Bonometti L."/>
            <person name="Westerberg I."/>
            <person name="Brannstrom I.O."/>
            <person name="Guillou S."/>
            <person name="Cros-Aarteil S."/>
            <person name="Calhoun S."/>
            <person name="Kuo A."/>
            <person name="Mondo S."/>
            <person name="Pangilinan J."/>
            <person name="Riley R."/>
            <person name="LaButti K."/>
            <person name="Andreopoulos B."/>
            <person name="Lipzen A."/>
            <person name="Chen C."/>
            <person name="Yanf M."/>
            <person name="Daum C."/>
            <person name="Ng V."/>
            <person name="Clum A."/>
            <person name="Steindorff A."/>
            <person name="Ohm R."/>
            <person name="Martin F."/>
            <person name="Silar P."/>
            <person name="Natvig D."/>
            <person name="Lalanne C."/>
            <person name="Gautier V."/>
            <person name="Ament-velasquez S.L."/>
            <person name="Kruys A."/>
            <person name="Hutchinson M.I."/>
            <person name="Powell A.J."/>
            <person name="Barry K."/>
            <person name="Miller A.N."/>
            <person name="Grigoriev I.V."/>
            <person name="Debuchy R."/>
            <person name="Gladieux P."/>
            <person name="Thoren M.H."/>
            <person name="Johannesson H."/>
        </authorList>
    </citation>
    <scope>NUCLEOTIDE SEQUENCE</scope>
    <source>
        <strain evidence="11">CBS 232.78</strain>
    </source>
</reference>
<dbReference type="Gene3D" id="3.40.50.200">
    <property type="entry name" value="Peptidase S8/S53 domain"/>
    <property type="match status" value="2"/>
</dbReference>
<feature type="active site" description="Charge relay system" evidence="6 7">
    <location>
        <position position="212"/>
    </location>
</feature>
<dbReference type="SUPFAM" id="SSF52743">
    <property type="entry name" value="Subtilisin-like"/>
    <property type="match status" value="1"/>
</dbReference>
<gene>
    <name evidence="11" type="ORF">B0H63DRAFT_565109</name>
</gene>
<dbReference type="InterPro" id="IPR015500">
    <property type="entry name" value="Peptidase_S8_subtilisin-rel"/>
</dbReference>
<dbReference type="PROSITE" id="PS00138">
    <property type="entry name" value="SUBTILASE_SER"/>
    <property type="match status" value="1"/>
</dbReference>
<dbReference type="CDD" id="cd07489">
    <property type="entry name" value="Peptidases_S8_5"/>
    <property type="match status" value="1"/>
</dbReference>
<name>A0AAE0N326_9PEZI</name>
<protein>
    <submittedName>
        <fullName evidence="11">Serine endopeptidase</fullName>
    </submittedName>
</protein>
<dbReference type="InterPro" id="IPR010435">
    <property type="entry name" value="C5a/SBT2-like_Fn3"/>
</dbReference>
<feature type="active site" description="Charge relay system" evidence="6 7">
    <location>
        <position position="529"/>
    </location>
</feature>
<evidence type="ECO:0000313" key="12">
    <source>
        <dbReference type="Proteomes" id="UP001285441"/>
    </source>
</evidence>
<organism evidence="11 12">
    <name type="scientific">Podospora didyma</name>
    <dbReference type="NCBI Taxonomy" id="330526"/>
    <lineage>
        <taxon>Eukaryota</taxon>
        <taxon>Fungi</taxon>
        <taxon>Dikarya</taxon>
        <taxon>Ascomycota</taxon>
        <taxon>Pezizomycotina</taxon>
        <taxon>Sordariomycetes</taxon>
        <taxon>Sordariomycetidae</taxon>
        <taxon>Sordariales</taxon>
        <taxon>Podosporaceae</taxon>
        <taxon>Podospora</taxon>
    </lineage>
</organism>
<reference evidence="11" key="1">
    <citation type="journal article" date="2023" name="Mol. Phylogenet. Evol.">
        <title>Genome-scale phylogeny and comparative genomics of the fungal order Sordariales.</title>
        <authorList>
            <person name="Hensen N."/>
            <person name="Bonometti L."/>
            <person name="Westerberg I."/>
            <person name="Brannstrom I.O."/>
            <person name="Guillou S."/>
            <person name="Cros-Aarteil S."/>
            <person name="Calhoun S."/>
            <person name="Haridas S."/>
            <person name="Kuo A."/>
            <person name="Mondo S."/>
            <person name="Pangilinan J."/>
            <person name="Riley R."/>
            <person name="LaButti K."/>
            <person name="Andreopoulos B."/>
            <person name="Lipzen A."/>
            <person name="Chen C."/>
            <person name="Yan M."/>
            <person name="Daum C."/>
            <person name="Ng V."/>
            <person name="Clum A."/>
            <person name="Steindorff A."/>
            <person name="Ohm R.A."/>
            <person name="Martin F."/>
            <person name="Silar P."/>
            <person name="Natvig D.O."/>
            <person name="Lalanne C."/>
            <person name="Gautier V."/>
            <person name="Ament-Velasquez S.L."/>
            <person name="Kruys A."/>
            <person name="Hutchinson M.I."/>
            <person name="Powell A.J."/>
            <person name="Barry K."/>
            <person name="Miller A.N."/>
            <person name="Grigoriev I.V."/>
            <person name="Debuchy R."/>
            <person name="Gladieux P."/>
            <person name="Hiltunen Thoren M."/>
            <person name="Johannesson H."/>
        </authorList>
    </citation>
    <scope>NUCLEOTIDE SEQUENCE</scope>
    <source>
        <strain evidence="11">CBS 232.78</strain>
    </source>
</reference>
<dbReference type="GO" id="GO:0004252">
    <property type="term" value="F:serine-type endopeptidase activity"/>
    <property type="evidence" value="ECO:0007669"/>
    <property type="project" value="UniProtKB-UniRule"/>
</dbReference>
<comment type="caution">
    <text evidence="11">The sequence shown here is derived from an EMBL/GenBank/DDBJ whole genome shotgun (WGS) entry which is preliminary data.</text>
</comment>
<dbReference type="GO" id="GO:0006508">
    <property type="term" value="P:proteolysis"/>
    <property type="evidence" value="ECO:0007669"/>
    <property type="project" value="UniProtKB-KW"/>
</dbReference>
<dbReference type="Pfam" id="PF06280">
    <property type="entry name" value="fn3_5"/>
    <property type="match status" value="1"/>
</dbReference>